<comment type="caution">
    <text evidence="1">The sequence shown here is derived from an EMBL/GenBank/DDBJ whole genome shotgun (WGS) entry which is preliminary data.</text>
</comment>
<dbReference type="EMBL" id="JAFHDT010000014">
    <property type="protein sequence ID" value="KAI7801111.1"/>
    <property type="molecule type" value="Genomic_DNA"/>
</dbReference>
<evidence type="ECO:0000313" key="2">
    <source>
        <dbReference type="Proteomes" id="UP001059041"/>
    </source>
</evidence>
<accession>A0A9W7TRA0</accession>
<sequence>MPRNYIRKTDWGSATYEELEKAFVEVKRGKSIRTVAKERNIGRSTLQRYVKKAEGKREKTVGYRGTAEAQRIFSNELEEELSENVKTLAERLHAVTPKKCRQMAFELAQKYNIPVPNNWGEQRLAGRDWCSSFIARHNLYCHITEATSLASHGQVTELFNIIIALNVSSCYSFVDKDEMKKEIREENDDVAPLHEVLEDESAEICDSSQDMLNSDLFIT</sequence>
<name>A0A9W7TRA0_TRIRA</name>
<evidence type="ECO:0000313" key="1">
    <source>
        <dbReference type="EMBL" id="KAI7801111.1"/>
    </source>
</evidence>
<evidence type="ECO:0008006" key="3">
    <source>
        <dbReference type="Google" id="ProtNLM"/>
    </source>
</evidence>
<gene>
    <name evidence="1" type="ORF">IRJ41_024738</name>
</gene>
<dbReference type="AlphaFoldDB" id="A0A9W7TRA0"/>
<protein>
    <recommendedName>
        <fullName evidence="3">HTH CENPB-type domain-containing protein</fullName>
    </recommendedName>
</protein>
<keyword evidence="2" id="KW-1185">Reference proteome</keyword>
<dbReference type="Proteomes" id="UP001059041">
    <property type="component" value="Linkage Group LG14"/>
</dbReference>
<organism evidence="1 2">
    <name type="scientific">Triplophysa rosa</name>
    <name type="common">Cave loach</name>
    <dbReference type="NCBI Taxonomy" id="992332"/>
    <lineage>
        <taxon>Eukaryota</taxon>
        <taxon>Metazoa</taxon>
        <taxon>Chordata</taxon>
        <taxon>Craniata</taxon>
        <taxon>Vertebrata</taxon>
        <taxon>Euteleostomi</taxon>
        <taxon>Actinopterygii</taxon>
        <taxon>Neopterygii</taxon>
        <taxon>Teleostei</taxon>
        <taxon>Ostariophysi</taxon>
        <taxon>Cypriniformes</taxon>
        <taxon>Nemacheilidae</taxon>
        <taxon>Triplophysa</taxon>
    </lineage>
</organism>
<proteinExistence type="predicted"/>
<reference evidence="1" key="1">
    <citation type="submission" date="2021-02" db="EMBL/GenBank/DDBJ databases">
        <title>Comparative genomics reveals that relaxation of natural selection precedes convergent phenotypic evolution of cavefish.</title>
        <authorList>
            <person name="Peng Z."/>
        </authorList>
    </citation>
    <scope>NUCLEOTIDE SEQUENCE</scope>
    <source>
        <tissue evidence="1">Muscle</tissue>
    </source>
</reference>